<reference evidence="1 2" key="1">
    <citation type="submission" date="2017-09" db="EMBL/GenBank/DDBJ databases">
        <title>Depth-based differentiation of microbial function through sediment-hosted aquifers and enrichment of novel symbionts in the deep terrestrial subsurface.</title>
        <authorList>
            <person name="Probst A.J."/>
            <person name="Ladd B."/>
            <person name="Jarett J.K."/>
            <person name="Geller-Mcgrath D.E."/>
            <person name="Sieber C.M."/>
            <person name="Emerson J.B."/>
            <person name="Anantharaman K."/>
            <person name="Thomas B.C."/>
            <person name="Malmstrom R."/>
            <person name="Stieglmeier M."/>
            <person name="Klingl A."/>
            <person name="Woyke T."/>
            <person name="Ryan C.M."/>
            <person name="Banfield J.F."/>
        </authorList>
    </citation>
    <scope>NUCLEOTIDE SEQUENCE [LARGE SCALE GENOMIC DNA]</scope>
    <source>
        <strain evidence="1">CG_4_10_14_0_8_um_filter_42_10</strain>
    </source>
</reference>
<proteinExistence type="predicted"/>
<dbReference type="Proteomes" id="UP000230779">
    <property type="component" value="Unassembled WGS sequence"/>
</dbReference>
<evidence type="ECO:0000313" key="1">
    <source>
        <dbReference type="EMBL" id="PIY96474.1"/>
    </source>
</evidence>
<name>A0A2M7RIE7_9BACT</name>
<dbReference type="EMBL" id="PFMD01000047">
    <property type="protein sequence ID" value="PIY96474.1"/>
    <property type="molecule type" value="Genomic_DNA"/>
</dbReference>
<protein>
    <submittedName>
        <fullName evidence="1">Uncharacterized protein</fullName>
    </submittedName>
</protein>
<evidence type="ECO:0000313" key="2">
    <source>
        <dbReference type="Proteomes" id="UP000230779"/>
    </source>
</evidence>
<organism evidence="1 2">
    <name type="scientific">Candidatus Kerfeldbacteria bacterium CG_4_10_14_0_8_um_filter_42_10</name>
    <dbReference type="NCBI Taxonomy" id="2014248"/>
    <lineage>
        <taxon>Bacteria</taxon>
        <taxon>Candidatus Kerfeldiibacteriota</taxon>
    </lineage>
</organism>
<sequence>MLIALDTLLLALLFFPGNMFQGTFPFSADIDISRYPLEKGGEQAIHKGMPLAVSLFVKNATDYI</sequence>
<gene>
    <name evidence="1" type="ORF">COY66_04045</name>
</gene>
<comment type="caution">
    <text evidence="1">The sequence shown here is derived from an EMBL/GenBank/DDBJ whole genome shotgun (WGS) entry which is preliminary data.</text>
</comment>
<accession>A0A2M7RIE7</accession>
<dbReference type="AlphaFoldDB" id="A0A2M7RIE7"/>